<keyword evidence="1" id="KW-1133">Transmembrane helix</keyword>
<protein>
    <recommendedName>
        <fullName evidence="4">Macro domain-containing protein</fullName>
    </recommendedName>
</protein>
<feature type="transmembrane region" description="Helical" evidence="1">
    <location>
        <begin position="63"/>
        <end position="82"/>
    </location>
</feature>
<gene>
    <name evidence="2" type="ORF">C10C_0478</name>
</gene>
<accession>A0A2R8FB27</accession>
<sequence>MSGPSPVEKPLASVTSYLPKDEEIAPKKRFTALKISTLVILTSLVLGTLASGIALTVVLANPIFLALLIATVLFSVVTFLVYHQMTSKVSPDWRQPLKQNFEPLSEGWQENNVNCYSKHMFFYYNRLNPKFKLAIQRDVSQAFQPVFLTGLKVIPKGQSTGIIFNPVASTSGSQVSNNATNLSTVLYSNLNNKTPWEAGKHREGDSSQEEVPFLLTETRITQLPKNSLNQTIDRNLTGKEKESILPTFLGHVRGPTCDEFPEEKDVQEYYNRALLTYEHCLTAAIENHAAIAALPLFTSVYEVPSEETLPRKGFVYNPRKQMPALCKRALLDAIQNMALRYPQKSLLVVLQDPFNNIE</sequence>
<evidence type="ECO:0008006" key="4">
    <source>
        <dbReference type="Google" id="ProtNLM"/>
    </source>
</evidence>
<dbReference type="Proteomes" id="UP000244926">
    <property type="component" value="Chromosome I"/>
</dbReference>
<dbReference type="RefSeq" id="WP_108896600.1">
    <property type="nucleotide sequence ID" value="NZ_LT993738.1"/>
</dbReference>
<keyword evidence="3" id="KW-1185">Reference proteome</keyword>
<evidence type="ECO:0000313" key="2">
    <source>
        <dbReference type="EMBL" id="SPN73643.1"/>
    </source>
</evidence>
<keyword evidence="1" id="KW-0812">Transmembrane</keyword>
<keyword evidence="1" id="KW-0472">Membrane</keyword>
<dbReference type="EMBL" id="LT993738">
    <property type="protein sequence ID" value="SPN73643.1"/>
    <property type="molecule type" value="Genomic_DNA"/>
</dbReference>
<evidence type="ECO:0000313" key="3">
    <source>
        <dbReference type="Proteomes" id="UP000244926"/>
    </source>
</evidence>
<organism evidence="2 3">
    <name type="scientific">Chlamydia serpentis</name>
    <dbReference type="NCBI Taxonomy" id="1967782"/>
    <lineage>
        <taxon>Bacteria</taxon>
        <taxon>Pseudomonadati</taxon>
        <taxon>Chlamydiota</taxon>
        <taxon>Chlamydiia</taxon>
        <taxon>Chlamydiales</taxon>
        <taxon>Chlamydiaceae</taxon>
        <taxon>Chlamydia/Chlamydophila group</taxon>
        <taxon>Chlamydia</taxon>
    </lineage>
</organism>
<proteinExistence type="predicted"/>
<dbReference type="KEGG" id="csee:C10C_0478"/>
<dbReference type="AlphaFoldDB" id="A0A2R8FB27"/>
<feature type="transmembrane region" description="Helical" evidence="1">
    <location>
        <begin position="35"/>
        <end position="57"/>
    </location>
</feature>
<name>A0A2R8FB27_9CHLA</name>
<dbReference type="OrthoDB" id="18126at2"/>
<reference evidence="3" key="1">
    <citation type="submission" date="2017-11" db="EMBL/GenBank/DDBJ databases">
        <authorList>
            <person name="Seth-Smith MB H."/>
        </authorList>
    </citation>
    <scope>NUCLEOTIDE SEQUENCE [LARGE SCALE GENOMIC DNA]</scope>
</reference>
<evidence type="ECO:0000256" key="1">
    <source>
        <dbReference type="SAM" id="Phobius"/>
    </source>
</evidence>